<evidence type="ECO:0000256" key="7">
    <source>
        <dbReference type="ARBA" id="ARBA00022499"/>
    </source>
</evidence>
<dbReference type="PROSITE" id="PS50005">
    <property type="entry name" value="TPR"/>
    <property type="match status" value="3"/>
</dbReference>
<dbReference type="EMBL" id="CAAE01014543">
    <property type="protein sequence ID" value="CAF97828.1"/>
    <property type="molecule type" value="Genomic_DNA"/>
</dbReference>
<evidence type="ECO:0000313" key="21">
    <source>
        <dbReference type="EMBL" id="CAF97828.1"/>
    </source>
</evidence>
<dbReference type="Gene3D" id="1.25.40.10">
    <property type="entry name" value="Tetratricopeptide repeat domain"/>
    <property type="match status" value="1"/>
</dbReference>
<feature type="region of interest" description="Disordered" evidence="20">
    <location>
        <begin position="219"/>
        <end position="238"/>
    </location>
</feature>
<reference evidence="21" key="1">
    <citation type="journal article" date="2004" name="Nature">
        <title>Genome duplication in the teleost fish Tetraodon nigroviridis reveals the early vertebrate proto-karyotype.</title>
        <authorList>
            <person name="Jaillon O."/>
            <person name="Aury J.-M."/>
            <person name="Brunet F."/>
            <person name="Petit J.-L."/>
            <person name="Stange-Thomann N."/>
            <person name="Mauceli E."/>
            <person name="Bouneau L."/>
            <person name="Fischer C."/>
            <person name="Ozouf-Costaz C."/>
            <person name="Bernot A."/>
            <person name="Nicaud S."/>
            <person name="Jaffe D."/>
            <person name="Fisher S."/>
            <person name="Lutfalla G."/>
            <person name="Dossat C."/>
            <person name="Segurens B."/>
            <person name="Dasilva C."/>
            <person name="Salanoubat M."/>
            <person name="Levy M."/>
            <person name="Boudet N."/>
            <person name="Castellano S."/>
            <person name="Anthouard V."/>
            <person name="Jubin C."/>
            <person name="Castelli V."/>
            <person name="Katinka M."/>
            <person name="Vacherie B."/>
            <person name="Biemont C."/>
            <person name="Skalli Z."/>
            <person name="Cattolico L."/>
            <person name="Poulain J."/>
            <person name="De Berardinis V."/>
            <person name="Cruaud C."/>
            <person name="Duprat S."/>
            <person name="Brottier P."/>
            <person name="Coutanceau J.-P."/>
            <person name="Gouzy J."/>
            <person name="Parra G."/>
            <person name="Lardier G."/>
            <person name="Chapple C."/>
            <person name="McKernan K.J."/>
            <person name="McEwan P."/>
            <person name="Bosak S."/>
            <person name="Kellis M."/>
            <person name="Volff J.-N."/>
            <person name="Guigo R."/>
            <person name="Zody M.C."/>
            <person name="Mesirov J."/>
            <person name="Lindblad-Toh K."/>
            <person name="Birren B."/>
            <person name="Nusbaum C."/>
            <person name="Kahn D."/>
            <person name="Robinson-Rechavi M."/>
            <person name="Laudet V."/>
            <person name="Schachter V."/>
            <person name="Quetier F."/>
            <person name="Saurin W."/>
            <person name="Scarpelli C."/>
            <person name="Wincker P."/>
            <person name="Lander E.S."/>
            <person name="Weissenbach J."/>
            <person name="Roest Crollius H."/>
        </authorList>
    </citation>
    <scope>NUCLEOTIDE SEQUENCE [LARGE SCALE GENOMIC DNA]</scope>
</reference>
<feature type="compositionally biased region" description="Low complexity" evidence="20">
    <location>
        <begin position="127"/>
        <end position="138"/>
    </location>
</feature>
<dbReference type="OrthoDB" id="10006023at2759"/>
<dbReference type="FunFam" id="1.25.40.10:FF:000034">
    <property type="entry name" value="Peroxisomal biogenesis factor 5 isoform 1"/>
    <property type="match status" value="1"/>
</dbReference>
<evidence type="ECO:0000256" key="14">
    <source>
        <dbReference type="ARBA" id="ARBA00023140"/>
    </source>
</evidence>
<dbReference type="GO" id="GO:0005778">
    <property type="term" value="C:peroxisomal membrane"/>
    <property type="evidence" value="ECO:0007669"/>
    <property type="project" value="TreeGrafter"/>
</dbReference>
<dbReference type="GO" id="GO:0005052">
    <property type="term" value="F:peroxisome matrix targeting signal-1 binding"/>
    <property type="evidence" value="ECO:0007669"/>
    <property type="project" value="TreeGrafter"/>
</dbReference>
<dbReference type="InterPro" id="IPR019734">
    <property type="entry name" value="TPR_rpt"/>
</dbReference>
<gene>
    <name evidence="21" type="ORF">GSTENG00015317001</name>
</gene>
<keyword evidence="6" id="KW-0963">Cytoplasm</keyword>
<evidence type="ECO:0000256" key="11">
    <source>
        <dbReference type="ARBA" id="ARBA00022927"/>
    </source>
</evidence>
<reference evidence="21" key="2">
    <citation type="submission" date="2004-02" db="EMBL/GenBank/DDBJ databases">
        <authorList>
            <consortium name="Genoscope"/>
            <consortium name="Whitehead Institute Centre for Genome Research"/>
        </authorList>
    </citation>
    <scope>NUCLEOTIDE SEQUENCE</scope>
</reference>
<feature type="compositionally biased region" description="Basic and acidic residues" evidence="20">
    <location>
        <begin position="111"/>
        <end position="120"/>
    </location>
</feature>
<dbReference type="PANTHER" id="PTHR10130">
    <property type="entry name" value="PEROXISOMAL TARGETING SIGNAL 1 RECEPTOR PEX5"/>
    <property type="match status" value="1"/>
</dbReference>
<comment type="function">
    <text evidence="17">In addition to promoting peroxisomal translocation of proteins containing a PTS1 peroxisomal targeting signal, mediates peroxisomal import of proteins containing a C-terminal PTS2-type peroxisomal targeting signal via its interaction with PEX7. Interaction with PEX7 only takes place when PEX7 is associated with cargo proteins containing a PTS2 peroxisomal targeting signal. PEX7 along with PTS2-containing cargo proteins are then translocated through the PEX13-PEX14 docking complex together with PEX5.</text>
</comment>
<dbReference type="PANTHER" id="PTHR10130:SF2">
    <property type="entry name" value="PEROXISOMAL TARGETING SIGNAL 1 RECEPTOR"/>
    <property type="match status" value="1"/>
</dbReference>
<evidence type="ECO:0000256" key="4">
    <source>
        <dbReference type="ARBA" id="ARBA00018416"/>
    </source>
</evidence>
<comment type="subcellular location">
    <subcellularLocation>
        <location evidence="2">Cytoplasm</location>
        <location evidence="2">Cytosol</location>
    </subcellularLocation>
    <subcellularLocation>
        <location evidence="1">Peroxisome matrix</location>
    </subcellularLocation>
</comment>
<keyword evidence="13" id="KW-0811">Translocation</keyword>
<feature type="compositionally biased region" description="Basic and acidic residues" evidence="20">
    <location>
        <begin position="219"/>
        <end position="230"/>
    </location>
</feature>
<dbReference type="InterPro" id="IPR011990">
    <property type="entry name" value="TPR-like_helical_dom_sf"/>
</dbReference>
<keyword evidence="11" id="KW-0653">Protein transport</keyword>
<evidence type="ECO:0000256" key="17">
    <source>
        <dbReference type="ARBA" id="ARBA00046072"/>
    </source>
</evidence>
<evidence type="ECO:0000256" key="1">
    <source>
        <dbReference type="ARBA" id="ARBA00004253"/>
    </source>
</evidence>
<keyword evidence="8" id="KW-0677">Repeat</keyword>
<protein>
    <recommendedName>
        <fullName evidence="4">Peroxisomal targeting signal 1 receptor</fullName>
    </recommendedName>
    <alternativeName>
        <fullName evidence="15">PTS1-BP</fullName>
    </alternativeName>
    <alternativeName>
        <fullName evidence="16">Peroxin-5</fullName>
    </alternativeName>
</protein>
<evidence type="ECO:0000256" key="8">
    <source>
        <dbReference type="ARBA" id="ARBA00022737"/>
    </source>
</evidence>
<feature type="repeat" description="TPR" evidence="19">
    <location>
        <begin position="616"/>
        <end position="649"/>
    </location>
</feature>
<comment type="similarity">
    <text evidence="3">Belongs to the peroxisomal targeting signal receptor family.</text>
</comment>
<keyword evidence="7" id="KW-1017">Isopeptide bond</keyword>
<keyword evidence="12" id="KW-0882">Thioester bond</keyword>
<evidence type="ECO:0000256" key="18">
    <source>
        <dbReference type="ARBA" id="ARBA00046106"/>
    </source>
</evidence>
<evidence type="ECO:0000256" key="16">
    <source>
        <dbReference type="ARBA" id="ARBA00032505"/>
    </source>
</evidence>
<dbReference type="SUPFAM" id="SSF48452">
    <property type="entry name" value="TPR-like"/>
    <property type="match status" value="1"/>
</dbReference>
<evidence type="ECO:0000256" key="3">
    <source>
        <dbReference type="ARBA" id="ARBA00005348"/>
    </source>
</evidence>
<comment type="function">
    <text evidence="18">Receptor that mediates peroxisomal import of proteins containing a C-terminal PTS1-type tripeptide peroxisomal targeting signal (SKL-type). Binds to cargo proteins containing a PTS1 peroxisomal targeting signal in the cytosol, and translocates them into the peroxisome matrix by passing through the PEX13-PEX14 docking complex along with cargo proteins. PEX5 receptor is then retrotranslocated into the cytosol, leading to release of bound cargo in the peroxisome matrix, and reset for a subsequent peroxisome import cycle.</text>
</comment>
<keyword evidence="5" id="KW-0813">Transport</keyword>
<feature type="region of interest" description="Disordered" evidence="20">
    <location>
        <begin position="111"/>
        <end position="165"/>
    </location>
</feature>
<proteinExistence type="inferred from homology"/>
<dbReference type="AlphaFoldDB" id="Q4SNF4"/>
<dbReference type="InterPro" id="IPR024111">
    <property type="entry name" value="PEX5/PEX5L"/>
</dbReference>
<evidence type="ECO:0000256" key="6">
    <source>
        <dbReference type="ARBA" id="ARBA00022490"/>
    </source>
</evidence>
<evidence type="ECO:0000256" key="20">
    <source>
        <dbReference type="SAM" id="MobiDB-lite"/>
    </source>
</evidence>
<feature type="repeat" description="TPR" evidence="19">
    <location>
        <begin position="582"/>
        <end position="615"/>
    </location>
</feature>
<dbReference type="Pfam" id="PF13432">
    <property type="entry name" value="TPR_16"/>
    <property type="match status" value="1"/>
</dbReference>
<evidence type="ECO:0000256" key="5">
    <source>
        <dbReference type="ARBA" id="ARBA00022448"/>
    </source>
</evidence>
<dbReference type="GO" id="GO:0016560">
    <property type="term" value="P:protein import into peroxisome matrix, docking"/>
    <property type="evidence" value="ECO:0007669"/>
    <property type="project" value="TreeGrafter"/>
</dbReference>
<comment type="caution">
    <text evidence="21">The sequence shown here is derived from an EMBL/GenBank/DDBJ whole genome shotgun (WGS) entry which is preliminary data.</text>
</comment>
<evidence type="ECO:0000256" key="19">
    <source>
        <dbReference type="PROSITE-ProRule" id="PRU00339"/>
    </source>
</evidence>
<accession>Q4SNF4</accession>
<feature type="repeat" description="TPR" evidence="19">
    <location>
        <begin position="650"/>
        <end position="683"/>
    </location>
</feature>
<dbReference type="KEGG" id="tng:GSTEN00015317G001"/>
<evidence type="ECO:0000256" key="15">
    <source>
        <dbReference type="ARBA" id="ARBA00030232"/>
    </source>
</evidence>
<keyword evidence="10" id="KW-0832">Ubl conjugation</keyword>
<organism evidence="21">
    <name type="scientific">Tetraodon nigroviridis</name>
    <name type="common">Spotted green pufferfish</name>
    <name type="synonym">Chelonodon nigroviridis</name>
    <dbReference type="NCBI Taxonomy" id="99883"/>
    <lineage>
        <taxon>Eukaryota</taxon>
        <taxon>Metazoa</taxon>
        <taxon>Chordata</taxon>
        <taxon>Craniata</taxon>
        <taxon>Vertebrata</taxon>
        <taxon>Euteleostomi</taxon>
        <taxon>Actinopterygii</taxon>
        <taxon>Neopterygii</taxon>
        <taxon>Teleostei</taxon>
        <taxon>Neoteleostei</taxon>
        <taxon>Acanthomorphata</taxon>
        <taxon>Eupercaria</taxon>
        <taxon>Tetraodontiformes</taxon>
        <taxon>Tetradontoidea</taxon>
        <taxon>Tetraodontidae</taxon>
        <taxon>Tetraodon</taxon>
    </lineage>
</organism>
<keyword evidence="9 19" id="KW-0802">TPR repeat</keyword>
<evidence type="ECO:0000256" key="9">
    <source>
        <dbReference type="ARBA" id="ARBA00022803"/>
    </source>
</evidence>
<evidence type="ECO:0000256" key="12">
    <source>
        <dbReference type="ARBA" id="ARBA00022966"/>
    </source>
</evidence>
<evidence type="ECO:0000256" key="2">
    <source>
        <dbReference type="ARBA" id="ARBA00004514"/>
    </source>
</evidence>
<dbReference type="GO" id="GO:0005782">
    <property type="term" value="C:peroxisomal matrix"/>
    <property type="evidence" value="ECO:0007669"/>
    <property type="project" value="UniProtKB-SubCell"/>
</dbReference>
<dbReference type="GO" id="GO:0005829">
    <property type="term" value="C:cytosol"/>
    <property type="evidence" value="ECO:0007669"/>
    <property type="project" value="UniProtKB-SubCell"/>
</dbReference>
<dbReference type="SMART" id="SM00028">
    <property type="entry name" value="TPR"/>
    <property type="match status" value="4"/>
</dbReference>
<sequence>MAMRDLVEAECGGANPLMKLTSHMTKEGGAWRHHSTPTIPPTAIEIATEEEVSPPGAAFPAVPSRCLTRSPSLSLSLSWSMSSCRRRRARRTPSTWVSCWRRCSRSTSRATDRPRRELRTWRRWRSRGTGPPSSSRVPSRPRPRAWPPSATRPTPTGPGSLSPRRQVAAGLSEALGGSGGRIPGAMTCFCVPDPGRWAEEYLEQSEEKLWLGDLGDKENEWSEQGADKGSKGSKLFPEPYFGECDRTKEYSPEEELRQTANELVSKVDDPKLQNTEIGEGSVTVENRADKQLTDKAQAAEAQTWASNLHQFLEETGGGSLPLESPERNEEIEQVKAKQAEQWAKVVRQVSQESAEAWVDQFATSSDFQDAKAAVESDVDFWEKLQQEWEEMAKRDAESHPWLSDYDQLLSSSYDKGYQFEEDNPYLSHPDPLSEGVKRMEAGDIPGAVRFFESAVQKEPDNQLAWQYLGTCQAENEQEFAAISALRRCIELKNDNLTALMALAVSFTNESLHRQACETLRDWLKHNPKYGSVWEQHQRQKDGARGRDNERDRFGSLLPEALFTDVQNLFLQAANSDPAQVDPQLQCGLGVLFNLSGEYDKAVDCFSAALSVTPQDYLLWNKLGATLANGSRSEEAVAAYRRALELQPGFVRSRYNLGISCVNLGAHREAVEHFLEALSLQRQAAGDGGRAARGPGGAAATLMSDNIWSTLRMALSMMGESPLYAAADRRDLDTLLAHF</sequence>
<feature type="non-terminal residue" evidence="21">
    <location>
        <position position="1"/>
    </location>
</feature>
<evidence type="ECO:0000256" key="13">
    <source>
        <dbReference type="ARBA" id="ARBA00023010"/>
    </source>
</evidence>
<keyword evidence="14" id="KW-0576">Peroxisome</keyword>
<evidence type="ECO:0000256" key="10">
    <source>
        <dbReference type="ARBA" id="ARBA00022843"/>
    </source>
</evidence>
<name>Q4SNF4_TETNG</name>
<dbReference type="Pfam" id="PF13181">
    <property type="entry name" value="TPR_8"/>
    <property type="match status" value="1"/>
</dbReference>